<proteinExistence type="predicted"/>
<feature type="signal peptide" evidence="2">
    <location>
        <begin position="1"/>
        <end position="27"/>
    </location>
</feature>
<reference evidence="3 4" key="1">
    <citation type="submission" date="2015-08" db="EMBL/GenBank/DDBJ databases">
        <authorList>
            <person name="Babu N.S."/>
            <person name="Beckwith C.J."/>
            <person name="Beseler K.G."/>
            <person name="Brison A."/>
            <person name="Carone J.V."/>
            <person name="Caskin T.P."/>
            <person name="Diamond M."/>
            <person name="Durham M.E."/>
            <person name="Foxe J.M."/>
            <person name="Go M."/>
            <person name="Henderson B.A."/>
            <person name="Jones I.B."/>
            <person name="McGettigan J.A."/>
            <person name="Micheletti S.J."/>
            <person name="Nasrallah M.E."/>
            <person name="Ortiz D."/>
            <person name="Piller C.R."/>
            <person name="Privatt S.R."/>
            <person name="Schneider S.L."/>
            <person name="Sharp S."/>
            <person name="Smith T.C."/>
            <person name="Stanton J.D."/>
            <person name="Ullery H.E."/>
            <person name="Wilson R.J."/>
            <person name="Serrano M.G."/>
            <person name="Buck G."/>
            <person name="Lee V."/>
            <person name="Wang Y."/>
            <person name="Carvalho R."/>
            <person name="Voegtly L."/>
            <person name="Shi R."/>
            <person name="Duckworth R."/>
            <person name="Johnson A."/>
            <person name="Loviza R."/>
            <person name="Walstead R."/>
            <person name="Shah Z."/>
            <person name="Kiflezghi M."/>
            <person name="Wade K."/>
            <person name="Ball S.L."/>
            <person name="Bradley K.W."/>
            <person name="Asai D.J."/>
            <person name="Bowman C.A."/>
            <person name="Russell D.A."/>
            <person name="Pope W.H."/>
            <person name="Jacobs-Sera D."/>
            <person name="Hendrix R.W."/>
            <person name="Hatfull G.F."/>
        </authorList>
    </citation>
    <scope>NUCLEOTIDE SEQUENCE [LARGE SCALE GENOMIC DNA]</scope>
    <source>
        <strain evidence="3 4">DSM 27648</strain>
    </source>
</reference>
<dbReference type="AlphaFoldDB" id="A0A0K1Q438"/>
<gene>
    <name evidence="3" type="ORF">AKJ09_06813</name>
</gene>
<dbReference type="Proteomes" id="UP000064967">
    <property type="component" value="Chromosome"/>
</dbReference>
<keyword evidence="4" id="KW-1185">Reference proteome</keyword>
<feature type="compositionally biased region" description="Polar residues" evidence="1">
    <location>
        <begin position="32"/>
        <end position="41"/>
    </location>
</feature>
<evidence type="ECO:0000313" key="4">
    <source>
        <dbReference type="Proteomes" id="UP000064967"/>
    </source>
</evidence>
<dbReference type="Gene3D" id="2.60.120.260">
    <property type="entry name" value="Galactose-binding domain-like"/>
    <property type="match status" value="1"/>
</dbReference>
<dbReference type="RefSeq" id="WP_146651489.1">
    <property type="nucleotide sequence ID" value="NZ_CP012333.1"/>
</dbReference>
<dbReference type="KEGG" id="llu:AKJ09_06813"/>
<dbReference type="PROSITE" id="PS51257">
    <property type="entry name" value="PROKAR_LIPOPROTEIN"/>
    <property type="match status" value="1"/>
</dbReference>
<feature type="compositionally biased region" description="Low complexity" evidence="1">
    <location>
        <begin position="42"/>
        <end position="62"/>
    </location>
</feature>
<name>A0A0K1Q438_9BACT</name>
<feature type="region of interest" description="Disordered" evidence="1">
    <location>
        <begin position="32"/>
        <end position="62"/>
    </location>
</feature>
<keyword evidence="2" id="KW-0732">Signal</keyword>
<evidence type="ECO:0000256" key="2">
    <source>
        <dbReference type="SAM" id="SignalP"/>
    </source>
</evidence>
<dbReference type="OrthoDB" id="9256177at2"/>
<feature type="chain" id="PRO_5005466561" evidence="2">
    <location>
        <begin position="28"/>
        <end position="264"/>
    </location>
</feature>
<evidence type="ECO:0000313" key="3">
    <source>
        <dbReference type="EMBL" id="AKV00150.1"/>
    </source>
</evidence>
<sequence length="264" mass="26899">MKDGLQRFVRLGWFGLASMVLSSSFVACESDSTSPLQTSPDAASSEYPAPANNSSSAQDAASDAIADAADASADAGKDAFVAVHADVTTDFSTLANPNGAWTYGYSLGDPRAADAGPLVVFSAVSDAAPDTRSWYDPANSVLGAPAAWRNDSTATNNGVAPGEFSLHPGNAGEYAIVRWTAPAAGAYAVTLQFKAGDSGETNGLLLHNGVALVTEDSTSTDAVHELEVTLAAGDHLDAAVGSAGDFHFDNTPVQLTIRSAGSDP</sequence>
<accession>A0A0K1Q438</accession>
<protein>
    <submittedName>
        <fullName evidence="3">Uncharacterized protein</fullName>
    </submittedName>
</protein>
<organism evidence="3 4">
    <name type="scientific">Labilithrix luteola</name>
    <dbReference type="NCBI Taxonomy" id="1391654"/>
    <lineage>
        <taxon>Bacteria</taxon>
        <taxon>Pseudomonadati</taxon>
        <taxon>Myxococcota</taxon>
        <taxon>Polyangia</taxon>
        <taxon>Polyangiales</taxon>
        <taxon>Labilitrichaceae</taxon>
        <taxon>Labilithrix</taxon>
    </lineage>
</organism>
<dbReference type="EMBL" id="CP012333">
    <property type="protein sequence ID" value="AKV00150.1"/>
    <property type="molecule type" value="Genomic_DNA"/>
</dbReference>
<evidence type="ECO:0000256" key="1">
    <source>
        <dbReference type="SAM" id="MobiDB-lite"/>
    </source>
</evidence>